<proteinExistence type="predicted"/>
<gene>
    <name evidence="1" type="ORF">SLEP1_g33079</name>
</gene>
<name>A0AAV5KFJ8_9ROSI</name>
<reference evidence="1 2" key="1">
    <citation type="journal article" date="2021" name="Commun. Biol.">
        <title>The genome of Shorea leprosula (Dipterocarpaceae) highlights the ecological relevance of drought in aseasonal tropical rainforests.</title>
        <authorList>
            <person name="Ng K.K.S."/>
            <person name="Kobayashi M.J."/>
            <person name="Fawcett J.A."/>
            <person name="Hatakeyama M."/>
            <person name="Paape T."/>
            <person name="Ng C.H."/>
            <person name="Ang C.C."/>
            <person name="Tnah L.H."/>
            <person name="Lee C.T."/>
            <person name="Nishiyama T."/>
            <person name="Sese J."/>
            <person name="O'Brien M.J."/>
            <person name="Copetti D."/>
            <person name="Mohd Noor M.I."/>
            <person name="Ong R.C."/>
            <person name="Putra M."/>
            <person name="Sireger I.Z."/>
            <person name="Indrioko S."/>
            <person name="Kosugi Y."/>
            <person name="Izuno A."/>
            <person name="Isagi Y."/>
            <person name="Lee S.L."/>
            <person name="Shimizu K.K."/>
        </authorList>
    </citation>
    <scope>NUCLEOTIDE SEQUENCE [LARGE SCALE GENOMIC DNA]</scope>
    <source>
        <strain evidence="1">214</strain>
    </source>
</reference>
<dbReference type="Proteomes" id="UP001054252">
    <property type="component" value="Unassembled WGS sequence"/>
</dbReference>
<dbReference type="AlphaFoldDB" id="A0AAV5KFJ8"/>
<evidence type="ECO:0000313" key="2">
    <source>
        <dbReference type="Proteomes" id="UP001054252"/>
    </source>
</evidence>
<protein>
    <submittedName>
        <fullName evidence="1">Uncharacterized protein</fullName>
    </submittedName>
</protein>
<evidence type="ECO:0000313" key="1">
    <source>
        <dbReference type="EMBL" id="GKV23341.1"/>
    </source>
</evidence>
<comment type="caution">
    <text evidence="1">The sequence shown here is derived from an EMBL/GenBank/DDBJ whole genome shotgun (WGS) entry which is preliminary data.</text>
</comment>
<keyword evidence="2" id="KW-1185">Reference proteome</keyword>
<dbReference type="EMBL" id="BPVZ01000062">
    <property type="protein sequence ID" value="GKV23341.1"/>
    <property type="molecule type" value="Genomic_DNA"/>
</dbReference>
<sequence>MVSYIKKKDGEKILSVQFTKLEINDSEGEDPALNWKLPAGMEVVRVEETECRTPIAKEAKIQEPETCPPAPMKRKVCLFGNGNEPEKIADVK</sequence>
<organism evidence="1 2">
    <name type="scientific">Rubroshorea leprosula</name>
    <dbReference type="NCBI Taxonomy" id="152421"/>
    <lineage>
        <taxon>Eukaryota</taxon>
        <taxon>Viridiplantae</taxon>
        <taxon>Streptophyta</taxon>
        <taxon>Embryophyta</taxon>
        <taxon>Tracheophyta</taxon>
        <taxon>Spermatophyta</taxon>
        <taxon>Magnoliopsida</taxon>
        <taxon>eudicotyledons</taxon>
        <taxon>Gunneridae</taxon>
        <taxon>Pentapetalae</taxon>
        <taxon>rosids</taxon>
        <taxon>malvids</taxon>
        <taxon>Malvales</taxon>
        <taxon>Dipterocarpaceae</taxon>
        <taxon>Rubroshorea</taxon>
    </lineage>
</organism>
<accession>A0AAV5KFJ8</accession>